<evidence type="ECO:0000313" key="3">
    <source>
        <dbReference type="Proteomes" id="UP000631421"/>
    </source>
</evidence>
<protein>
    <submittedName>
        <fullName evidence="2">Uncharacterized protein</fullName>
    </submittedName>
</protein>
<dbReference type="EMBL" id="JACJPY010000102">
    <property type="protein sequence ID" value="MBD2152404.1"/>
    <property type="molecule type" value="Genomic_DNA"/>
</dbReference>
<dbReference type="AlphaFoldDB" id="A0A926ZA12"/>
<evidence type="ECO:0000256" key="1">
    <source>
        <dbReference type="SAM" id="Phobius"/>
    </source>
</evidence>
<keyword evidence="1" id="KW-0812">Transmembrane</keyword>
<reference evidence="2" key="2">
    <citation type="submission" date="2020-08" db="EMBL/GenBank/DDBJ databases">
        <authorList>
            <person name="Chen M."/>
            <person name="Teng W."/>
            <person name="Zhao L."/>
            <person name="Hu C."/>
            <person name="Zhou Y."/>
            <person name="Han B."/>
            <person name="Song L."/>
            <person name="Shu W."/>
        </authorList>
    </citation>
    <scope>NUCLEOTIDE SEQUENCE</scope>
    <source>
        <strain evidence="2">FACHB-1277</strain>
    </source>
</reference>
<dbReference type="Proteomes" id="UP000631421">
    <property type="component" value="Unassembled WGS sequence"/>
</dbReference>
<keyword evidence="1" id="KW-0472">Membrane</keyword>
<keyword evidence="1" id="KW-1133">Transmembrane helix</keyword>
<gene>
    <name evidence="2" type="ORF">H6F44_20115</name>
</gene>
<proteinExistence type="predicted"/>
<evidence type="ECO:0000313" key="2">
    <source>
        <dbReference type="EMBL" id="MBD2152404.1"/>
    </source>
</evidence>
<organism evidence="2 3">
    <name type="scientific">Pseudanabaena cinerea FACHB-1277</name>
    <dbReference type="NCBI Taxonomy" id="2949581"/>
    <lineage>
        <taxon>Bacteria</taxon>
        <taxon>Bacillati</taxon>
        <taxon>Cyanobacteriota</taxon>
        <taxon>Cyanophyceae</taxon>
        <taxon>Pseudanabaenales</taxon>
        <taxon>Pseudanabaenaceae</taxon>
        <taxon>Pseudanabaena</taxon>
        <taxon>Pseudanabaena cinerea</taxon>
    </lineage>
</organism>
<feature type="transmembrane region" description="Helical" evidence="1">
    <location>
        <begin position="20"/>
        <end position="36"/>
    </location>
</feature>
<feature type="transmembrane region" description="Helical" evidence="1">
    <location>
        <begin position="42"/>
        <end position="62"/>
    </location>
</feature>
<keyword evidence="3" id="KW-1185">Reference proteome</keyword>
<name>A0A926ZA12_9CYAN</name>
<comment type="caution">
    <text evidence="2">The sequence shown here is derived from an EMBL/GenBank/DDBJ whole genome shotgun (WGS) entry which is preliminary data.</text>
</comment>
<dbReference type="RefSeq" id="WP_190352879.1">
    <property type="nucleotide sequence ID" value="NZ_JACJPY010000102.1"/>
</dbReference>
<reference evidence="2" key="1">
    <citation type="journal article" date="2015" name="ISME J.">
        <title>Draft Genome Sequence of Streptomyces incarnatus NRRL8089, which Produces the Nucleoside Antibiotic Sinefungin.</title>
        <authorList>
            <person name="Oshima K."/>
            <person name="Hattori M."/>
            <person name="Shimizu H."/>
            <person name="Fukuda K."/>
            <person name="Nemoto M."/>
            <person name="Inagaki K."/>
            <person name="Tamura T."/>
        </authorList>
    </citation>
    <scope>NUCLEOTIDE SEQUENCE</scope>
    <source>
        <strain evidence="2">FACHB-1277</strain>
    </source>
</reference>
<sequence length="72" mass="8019">MISDLKYLAVNSITKKVKFLPYALVGIAIFTLNGSSDINPYLQVYVTLLEAQLGVVLVYFLTKKLGSLHKDK</sequence>
<accession>A0A926ZA12</accession>